<dbReference type="EMBL" id="GGFL01010090">
    <property type="protein sequence ID" value="MBW74268.1"/>
    <property type="molecule type" value="Transcribed_RNA"/>
</dbReference>
<dbReference type="PANTHER" id="PTHR36695:SF12">
    <property type="entry name" value="AGAP008648-PA"/>
    <property type="match status" value="1"/>
</dbReference>
<dbReference type="InterPro" id="IPR022041">
    <property type="entry name" value="Methyltransf_FA"/>
</dbReference>
<accession>A0A2M4DB02</accession>
<reference evidence="3" key="1">
    <citation type="submission" date="2018-01" db="EMBL/GenBank/DDBJ databases">
        <title>An insight into the sialome of Amazonian anophelines.</title>
        <authorList>
            <person name="Ribeiro J.M."/>
            <person name="Scarpassa V."/>
            <person name="Calvo E."/>
        </authorList>
    </citation>
    <scope>NUCLEOTIDE SEQUENCE</scope>
</reference>
<organism evidence="3">
    <name type="scientific">Anopheles darlingi</name>
    <name type="common">Mosquito</name>
    <dbReference type="NCBI Taxonomy" id="43151"/>
    <lineage>
        <taxon>Eukaryota</taxon>
        <taxon>Metazoa</taxon>
        <taxon>Ecdysozoa</taxon>
        <taxon>Arthropoda</taxon>
        <taxon>Hexapoda</taxon>
        <taxon>Insecta</taxon>
        <taxon>Pterygota</taxon>
        <taxon>Neoptera</taxon>
        <taxon>Endopterygota</taxon>
        <taxon>Diptera</taxon>
        <taxon>Nematocera</taxon>
        <taxon>Culicoidea</taxon>
        <taxon>Culicidae</taxon>
        <taxon>Anophelinae</taxon>
        <taxon>Anopheles</taxon>
    </lineage>
</organism>
<feature type="signal peptide" evidence="1">
    <location>
        <begin position="1"/>
        <end position="20"/>
    </location>
</feature>
<sequence>MNRLANLVVLFGCCILQITGDPEAFNHTNYFDAIRGCKQYDDVLGYDANVSYFLTEGLKNVRFTYDTISFKFGILGASDGIIRFGESSLPFEPYHVTEIVIGTTKCVANRQFRTIAGIGNMNMRLAEELTPNVLSNFQPTMFTLELRGTNVVLKKFDDSTVLLDYSNGASEPSIRFMGFAKKTADMIYFYDCPWEKQEE</sequence>
<dbReference type="VEuPathDB" id="VectorBase:ADAR2_009200"/>
<evidence type="ECO:0000313" key="3">
    <source>
        <dbReference type="EMBL" id="MBW74268.1"/>
    </source>
</evidence>
<name>A0A2M4DB02_ANODA</name>
<evidence type="ECO:0000256" key="1">
    <source>
        <dbReference type="SAM" id="SignalP"/>
    </source>
</evidence>
<dbReference type="Pfam" id="PF12248">
    <property type="entry name" value="Methyltransf_FA"/>
    <property type="match status" value="1"/>
</dbReference>
<feature type="domain" description="Farnesoic acid O-methyl transferase" evidence="2">
    <location>
        <begin position="47"/>
        <end position="193"/>
    </location>
</feature>
<protein>
    <submittedName>
        <fullName evidence="3">Putative farnesoic acid 0-methyl transferase</fullName>
    </submittedName>
</protein>
<evidence type="ECO:0000259" key="2">
    <source>
        <dbReference type="Pfam" id="PF12248"/>
    </source>
</evidence>
<proteinExistence type="predicted"/>
<keyword evidence="1" id="KW-0732">Signal</keyword>
<feature type="chain" id="PRO_5014676060" evidence="1">
    <location>
        <begin position="21"/>
        <end position="199"/>
    </location>
</feature>
<dbReference type="PANTHER" id="PTHR36695">
    <property type="entry name" value="AGAP008648-PA"/>
    <property type="match status" value="1"/>
</dbReference>
<keyword evidence="3" id="KW-0808">Transferase</keyword>
<dbReference type="AlphaFoldDB" id="A0A2M4DB02"/>
<dbReference type="VEuPathDB" id="VectorBase:ADAC002708"/>
<dbReference type="GO" id="GO:0016740">
    <property type="term" value="F:transferase activity"/>
    <property type="evidence" value="ECO:0007669"/>
    <property type="project" value="UniProtKB-KW"/>
</dbReference>